<evidence type="ECO:0000313" key="3">
    <source>
        <dbReference type="Proteomes" id="UP001066276"/>
    </source>
</evidence>
<evidence type="ECO:0000256" key="1">
    <source>
        <dbReference type="SAM" id="MobiDB-lite"/>
    </source>
</evidence>
<reference evidence="2" key="1">
    <citation type="journal article" date="2022" name="bioRxiv">
        <title>Sequencing and chromosome-scale assembly of the giantPleurodeles waltlgenome.</title>
        <authorList>
            <person name="Brown T."/>
            <person name="Elewa A."/>
            <person name="Iarovenko S."/>
            <person name="Subramanian E."/>
            <person name="Araus A.J."/>
            <person name="Petzold A."/>
            <person name="Susuki M."/>
            <person name="Suzuki K.-i.T."/>
            <person name="Hayashi T."/>
            <person name="Toyoda A."/>
            <person name="Oliveira C."/>
            <person name="Osipova E."/>
            <person name="Leigh N.D."/>
            <person name="Simon A."/>
            <person name="Yun M.H."/>
        </authorList>
    </citation>
    <scope>NUCLEOTIDE SEQUENCE</scope>
    <source>
        <strain evidence="2">20211129_DDA</strain>
        <tissue evidence="2">Liver</tissue>
    </source>
</reference>
<proteinExistence type="predicted"/>
<feature type="compositionally biased region" description="Low complexity" evidence="1">
    <location>
        <begin position="80"/>
        <end position="106"/>
    </location>
</feature>
<name>A0AAV7PAF6_PLEWA</name>
<comment type="caution">
    <text evidence="2">The sequence shown here is derived from an EMBL/GenBank/DDBJ whole genome shotgun (WGS) entry which is preliminary data.</text>
</comment>
<organism evidence="2 3">
    <name type="scientific">Pleurodeles waltl</name>
    <name type="common">Iberian ribbed newt</name>
    <dbReference type="NCBI Taxonomy" id="8319"/>
    <lineage>
        <taxon>Eukaryota</taxon>
        <taxon>Metazoa</taxon>
        <taxon>Chordata</taxon>
        <taxon>Craniata</taxon>
        <taxon>Vertebrata</taxon>
        <taxon>Euteleostomi</taxon>
        <taxon>Amphibia</taxon>
        <taxon>Batrachia</taxon>
        <taxon>Caudata</taxon>
        <taxon>Salamandroidea</taxon>
        <taxon>Salamandridae</taxon>
        <taxon>Pleurodelinae</taxon>
        <taxon>Pleurodeles</taxon>
    </lineage>
</organism>
<accession>A0AAV7PAF6</accession>
<dbReference type="AlphaFoldDB" id="A0AAV7PAF6"/>
<dbReference type="Proteomes" id="UP001066276">
    <property type="component" value="Chromosome 7"/>
</dbReference>
<feature type="region of interest" description="Disordered" evidence="1">
    <location>
        <begin position="80"/>
        <end position="179"/>
    </location>
</feature>
<sequence>MRSPGGRIQSGLLTGQLRGAPRLRVSPLCVVPQSGGIRLRLPSRRPIRRQRVPPARAPACTPPSGWARIQGQHRALRTAQSGAAAATRRRTTWVQARTGAHESTGGRPRGRSRTQAAPVASAAHLQCTNMGSPPAQRAPAPPAGPAAASLQPRTAPVTRGPAPGGQDRTSAAPPSTAVVPLRSGHRTACLSASRDRFKVGPSGADPLSVRHARLRGHAPLPVSHVFDVQMRVLSKAFICCTPRRGDIEFTFSCHPTPNARCNIF</sequence>
<gene>
    <name evidence="2" type="ORF">NDU88_002582</name>
</gene>
<keyword evidence="3" id="KW-1185">Reference proteome</keyword>
<dbReference type="EMBL" id="JANPWB010000011">
    <property type="protein sequence ID" value="KAJ1124120.1"/>
    <property type="molecule type" value="Genomic_DNA"/>
</dbReference>
<protein>
    <submittedName>
        <fullName evidence="2">Uncharacterized protein</fullName>
    </submittedName>
</protein>
<evidence type="ECO:0000313" key="2">
    <source>
        <dbReference type="EMBL" id="KAJ1124120.1"/>
    </source>
</evidence>